<organism evidence="3">
    <name type="scientific">Sesamum radiatum</name>
    <name type="common">Black benniseed</name>
    <dbReference type="NCBI Taxonomy" id="300843"/>
    <lineage>
        <taxon>Eukaryota</taxon>
        <taxon>Viridiplantae</taxon>
        <taxon>Streptophyta</taxon>
        <taxon>Embryophyta</taxon>
        <taxon>Tracheophyta</taxon>
        <taxon>Spermatophyta</taxon>
        <taxon>Magnoliopsida</taxon>
        <taxon>eudicotyledons</taxon>
        <taxon>Gunneridae</taxon>
        <taxon>Pentapetalae</taxon>
        <taxon>asterids</taxon>
        <taxon>lamiids</taxon>
        <taxon>Lamiales</taxon>
        <taxon>Pedaliaceae</taxon>
        <taxon>Sesamum</taxon>
    </lineage>
</organism>
<dbReference type="Pfam" id="PF25597">
    <property type="entry name" value="SH3_retrovirus"/>
    <property type="match status" value="1"/>
</dbReference>
<dbReference type="GO" id="GO:0003676">
    <property type="term" value="F:nucleic acid binding"/>
    <property type="evidence" value="ECO:0007669"/>
    <property type="project" value="InterPro"/>
</dbReference>
<dbReference type="InterPro" id="IPR012337">
    <property type="entry name" value="RNaseH-like_sf"/>
</dbReference>
<protein>
    <recommendedName>
        <fullName evidence="2">Integrase catalytic domain-containing protein</fullName>
    </recommendedName>
</protein>
<comment type="caution">
    <text evidence="3">The sequence shown here is derived from an EMBL/GenBank/DDBJ whole genome shotgun (WGS) entry which is preliminary data.</text>
</comment>
<dbReference type="PANTHER" id="PTHR42648">
    <property type="entry name" value="TRANSPOSASE, PUTATIVE-RELATED"/>
    <property type="match status" value="1"/>
</dbReference>
<dbReference type="InterPro" id="IPR039537">
    <property type="entry name" value="Retrotran_Ty1/copia-like"/>
</dbReference>
<sequence>KSQVPHTLKTFCNLIQNQFSKTIEVLRLDNGSEFLNLDCETLCDDLGIVHQTSCTYTPQQNGRVERKHRHLLNVAHALLFYASLPIKFWGDSILTANFLINRTTTQLLGWKTPYEILYGHPPAYNHLRVFRSLFYATNLSPQKTKFHRRALKCIMIGYGMHQKAHKLFDLDSNVVFFSRNVYFYEHIVPFSHSVNESAPTPLLLVPIRSEIDSFPIVDINQPVPDFVSSSVPTPHTQSPSTTSVIPSLPTQTQIPPPLRRSLRKIQKPT</sequence>
<dbReference type="InterPro" id="IPR036397">
    <property type="entry name" value="RNaseH_sf"/>
</dbReference>
<evidence type="ECO:0000259" key="2">
    <source>
        <dbReference type="PROSITE" id="PS50994"/>
    </source>
</evidence>
<dbReference type="SUPFAM" id="SSF53098">
    <property type="entry name" value="Ribonuclease H-like"/>
    <property type="match status" value="1"/>
</dbReference>
<dbReference type="AlphaFoldDB" id="A0AAW2LM30"/>
<dbReference type="EMBL" id="JACGWJ010000024">
    <property type="protein sequence ID" value="KAL0320342.1"/>
    <property type="molecule type" value="Genomic_DNA"/>
</dbReference>
<gene>
    <name evidence="3" type="ORF">Sradi_5295700</name>
</gene>
<dbReference type="PROSITE" id="PS50994">
    <property type="entry name" value="INTEGRASE"/>
    <property type="match status" value="1"/>
</dbReference>
<reference evidence="3" key="1">
    <citation type="submission" date="2020-06" db="EMBL/GenBank/DDBJ databases">
        <authorList>
            <person name="Li T."/>
            <person name="Hu X."/>
            <person name="Zhang T."/>
            <person name="Song X."/>
            <person name="Zhang H."/>
            <person name="Dai N."/>
            <person name="Sheng W."/>
            <person name="Hou X."/>
            <person name="Wei L."/>
        </authorList>
    </citation>
    <scope>NUCLEOTIDE SEQUENCE</scope>
    <source>
        <strain evidence="3">G02</strain>
        <tissue evidence="3">Leaf</tissue>
    </source>
</reference>
<dbReference type="PANTHER" id="PTHR42648:SF31">
    <property type="entry name" value="RNA-DIRECTED DNA POLYMERASE"/>
    <property type="match status" value="1"/>
</dbReference>
<feature type="domain" description="Integrase catalytic" evidence="2">
    <location>
        <begin position="1"/>
        <end position="121"/>
    </location>
</feature>
<reference evidence="3" key="2">
    <citation type="journal article" date="2024" name="Plant">
        <title>Genomic evolution and insights into agronomic trait innovations of Sesamum species.</title>
        <authorList>
            <person name="Miao H."/>
            <person name="Wang L."/>
            <person name="Qu L."/>
            <person name="Liu H."/>
            <person name="Sun Y."/>
            <person name="Le M."/>
            <person name="Wang Q."/>
            <person name="Wei S."/>
            <person name="Zheng Y."/>
            <person name="Lin W."/>
            <person name="Duan Y."/>
            <person name="Cao H."/>
            <person name="Xiong S."/>
            <person name="Wang X."/>
            <person name="Wei L."/>
            <person name="Li C."/>
            <person name="Ma Q."/>
            <person name="Ju M."/>
            <person name="Zhao R."/>
            <person name="Li G."/>
            <person name="Mu C."/>
            <person name="Tian Q."/>
            <person name="Mei H."/>
            <person name="Zhang T."/>
            <person name="Gao T."/>
            <person name="Zhang H."/>
        </authorList>
    </citation>
    <scope>NUCLEOTIDE SEQUENCE</scope>
    <source>
        <strain evidence="3">G02</strain>
    </source>
</reference>
<feature type="non-terminal residue" evidence="3">
    <location>
        <position position="1"/>
    </location>
</feature>
<proteinExistence type="predicted"/>
<dbReference type="InterPro" id="IPR057670">
    <property type="entry name" value="SH3_retrovirus"/>
</dbReference>
<accession>A0AAW2LM30</accession>
<feature type="compositionally biased region" description="Low complexity" evidence="1">
    <location>
        <begin position="228"/>
        <end position="244"/>
    </location>
</feature>
<dbReference type="GO" id="GO:0015074">
    <property type="term" value="P:DNA integration"/>
    <property type="evidence" value="ECO:0007669"/>
    <property type="project" value="InterPro"/>
</dbReference>
<feature type="compositionally biased region" description="Basic residues" evidence="1">
    <location>
        <begin position="260"/>
        <end position="269"/>
    </location>
</feature>
<dbReference type="InterPro" id="IPR001584">
    <property type="entry name" value="Integrase_cat-core"/>
</dbReference>
<name>A0AAW2LM30_SESRA</name>
<evidence type="ECO:0000313" key="3">
    <source>
        <dbReference type="EMBL" id="KAL0320342.1"/>
    </source>
</evidence>
<evidence type="ECO:0000256" key="1">
    <source>
        <dbReference type="SAM" id="MobiDB-lite"/>
    </source>
</evidence>
<dbReference type="Gene3D" id="3.30.420.10">
    <property type="entry name" value="Ribonuclease H-like superfamily/Ribonuclease H"/>
    <property type="match status" value="1"/>
</dbReference>
<feature type="region of interest" description="Disordered" evidence="1">
    <location>
        <begin position="228"/>
        <end position="269"/>
    </location>
</feature>